<evidence type="ECO:0000259" key="2">
    <source>
        <dbReference type="SMART" id="SM00597"/>
    </source>
</evidence>
<name>A0A8S3UT75_MYTED</name>
<dbReference type="InterPro" id="IPR006580">
    <property type="entry name" value="Znf_TTF"/>
</dbReference>
<dbReference type="AlphaFoldDB" id="A0A8S3UT75"/>
<accession>A0A8S3UT75</accession>
<dbReference type="InterPro" id="IPR041249">
    <property type="entry name" value="HEPN_DZIP3"/>
</dbReference>
<keyword evidence="4" id="KW-1185">Reference proteome</keyword>
<dbReference type="SMART" id="SM00597">
    <property type="entry name" value="ZnF_TTF"/>
    <property type="match status" value="1"/>
</dbReference>
<evidence type="ECO:0000313" key="3">
    <source>
        <dbReference type="EMBL" id="CAG2245622.1"/>
    </source>
</evidence>
<feature type="domain" description="TTF-type" evidence="2">
    <location>
        <begin position="271"/>
        <end position="358"/>
    </location>
</feature>
<reference evidence="3" key="1">
    <citation type="submission" date="2021-03" db="EMBL/GenBank/DDBJ databases">
        <authorList>
            <person name="Bekaert M."/>
        </authorList>
    </citation>
    <scope>NUCLEOTIDE SEQUENCE</scope>
</reference>
<comment type="caution">
    <text evidence="3">The sequence shown here is derived from an EMBL/GenBank/DDBJ whole genome shotgun (WGS) entry which is preliminary data.</text>
</comment>
<dbReference type="Pfam" id="PF18738">
    <property type="entry name" value="HEPN_DZIP3"/>
    <property type="match status" value="1"/>
</dbReference>
<protein>
    <recommendedName>
        <fullName evidence="2">TTF-type domain-containing protein</fullName>
    </recommendedName>
</protein>
<dbReference type="OrthoDB" id="6608798at2759"/>
<sequence length="364" mass="42287">MITLVRHLTDPKDLIPPLGGYDRLPLANETTPTSDLARIKFYRNFLAHLVEEKIDDTEFTTAWNIITDAISRLGGLTMKQECDNLKVKTLDQSSREIILEIKRSNDEIKELKKSMESLKIFNEDMSTEMKKLEMSLKDTVPWNIRAEIKEILDEWKDNDKMSKRQTSNKQRSLDSYFKVARQAGNEETGDIDENSVAINPSPNESVIEAEPALACSENTPSTSSEILLSPIDYSDPVQFNKRSLSDEDRLKLLKTKWIPSSNSYIYPKNNQNRRYNKSWENDYSWLRYSPSQDGAYCSLCIAFQDHPSENPRYNEFVTIPYNDWKNALGEKRDRLALHSNSERHLKALEKVVSYYRFRIREGHL</sequence>
<evidence type="ECO:0000313" key="4">
    <source>
        <dbReference type="Proteomes" id="UP000683360"/>
    </source>
</evidence>
<proteinExistence type="predicted"/>
<dbReference type="Proteomes" id="UP000683360">
    <property type="component" value="Unassembled WGS sequence"/>
</dbReference>
<keyword evidence="1" id="KW-0175">Coiled coil</keyword>
<evidence type="ECO:0000256" key="1">
    <source>
        <dbReference type="SAM" id="Coils"/>
    </source>
</evidence>
<gene>
    <name evidence="3" type="ORF">MEDL_57627</name>
</gene>
<feature type="coiled-coil region" evidence="1">
    <location>
        <begin position="94"/>
        <end position="121"/>
    </location>
</feature>
<dbReference type="EMBL" id="CAJPWZ010002781">
    <property type="protein sequence ID" value="CAG2245622.1"/>
    <property type="molecule type" value="Genomic_DNA"/>
</dbReference>
<organism evidence="3 4">
    <name type="scientific">Mytilus edulis</name>
    <name type="common">Blue mussel</name>
    <dbReference type="NCBI Taxonomy" id="6550"/>
    <lineage>
        <taxon>Eukaryota</taxon>
        <taxon>Metazoa</taxon>
        <taxon>Spiralia</taxon>
        <taxon>Lophotrochozoa</taxon>
        <taxon>Mollusca</taxon>
        <taxon>Bivalvia</taxon>
        <taxon>Autobranchia</taxon>
        <taxon>Pteriomorphia</taxon>
        <taxon>Mytilida</taxon>
        <taxon>Mytiloidea</taxon>
        <taxon>Mytilidae</taxon>
        <taxon>Mytilinae</taxon>
        <taxon>Mytilus</taxon>
    </lineage>
</organism>